<dbReference type="HOGENOM" id="CLU_2163116_0_0_1"/>
<sequence length="111" mass="12951">MDPLVRWIERLAKLKMPSETWETIHAKSEIIRRVLVQDAEHASNSKLLNMVFSDGYIQKLQERHNLKPRRIHGEAASSCAVDIEKGRAVQQNITREHRHCDILNMDESAYF</sequence>
<accession>F0WDM7</accession>
<protein>
    <submittedName>
        <fullName evidence="1">AlNc14C68G4748 protein</fullName>
    </submittedName>
</protein>
<reference evidence="1" key="2">
    <citation type="submission" date="2011-02" db="EMBL/GenBank/DDBJ databases">
        <authorList>
            <person name="MacLean D."/>
        </authorList>
    </citation>
    <scope>NUCLEOTIDE SEQUENCE</scope>
</reference>
<name>F0WDM7_9STRA</name>
<proteinExistence type="predicted"/>
<gene>
    <name evidence="1" type="primary">AlNc14C68G4748</name>
    <name evidence="1" type="ORF">ALNC14_054460</name>
</gene>
<reference evidence="1" key="1">
    <citation type="journal article" date="2011" name="PLoS Biol.">
        <title>Gene gain and loss during evolution of obligate parasitism in the white rust pathogen of Arabidopsis thaliana.</title>
        <authorList>
            <person name="Kemen E."/>
            <person name="Gardiner A."/>
            <person name="Schultz-Larsen T."/>
            <person name="Kemen A.C."/>
            <person name="Balmuth A.L."/>
            <person name="Robert-Seilaniantz A."/>
            <person name="Bailey K."/>
            <person name="Holub E."/>
            <person name="Studholme D.J."/>
            <person name="Maclean D."/>
            <person name="Jones J.D."/>
        </authorList>
    </citation>
    <scope>NUCLEOTIDE SEQUENCE</scope>
</reference>
<dbReference type="EMBL" id="FR824113">
    <property type="protein sequence ID" value="CCA19303.1"/>
    <property type="molecule type" value="Genomic_DNA"/>
</dbReference>
<dbReference type="AlphaFoldDB" id="F0WDM7"/>
<evidence type="ECO:0000313" key="1">
    <source>
        <dbReference type="EMBL" id="CCA19303.1"/>
    </source>
</evidence>
<organism evidence="1">
    <name type="scientific">Albugo laibachii Nc14</name>
    <dbReference type="NCBI Taxonomy" id="890382"/>
    <lineage>
        <taxon>Eukaryota</taxon>
        <taxon>Sar</taxon>
        <taxon>Stramenopiles</taxon>
        <taxon>Oomycota</taxon>
        <taxon>Peronosporomycetes</taxon>
        <taxon>Albuginales</taxon>
        <taxon>Albuginaceae</taxon>
        <taxon>Albugo</taxon>
    </lineage>
</organism>